<dbReference type="PROSITE" id="PS50977">
    <property type="entry name" value="HTH_TETR_2"/>
    <property type="match status" value="1"/>
</dbReference>
<dbReference type="EMBL" id="BAABIL010000102">
    <property type="protein sequence ID" value="GAA4968174.1"/>
    <property type="molecule type" value="Genomic_DNA"/>
</dbReference>
<dbReference type="InterPro" id="IPR001647">
    <property type="entry name" value="HTH_TetR"/>
</dbReference>
<comment type="caution">
    <text evidence="4">The sequence shown here is derived from an EMBL/GenBank/DDBJ whole genome shotgun (WGS) entry which is preliminary data.</text>
</comment>
<evidence type="ECO:0000259" key="3">
    <source>
        <dbReference type="PROSITE" id="PS50977"/>
    </source>
</evidence>
<organism evidence="4 5">
    <name type="scientific">Kineococcus glutinatus</name>
    <dbReference type="NCBI Taxonomy" id="1070872"/>
    <lineage>
        <taxon>Bacteria</taxon>
        <taxon>Bacillati</taxon>
        <taxon>Actinomycetota</taxon>
        <taxon>Actinomycetes</taxon>
        <taxon>Kineosporiales</taxon>
        <taxon>Kineosporiaceae</taxon>
        <taxon>Kineococcus</taxon>
    </lineage>
</organism>
<dbReference type="PANTHER" id="PTHR30055">
    <property type="entry name" value="HTH-TYPE TRANSCRIPTIONAL REGULATOR RUTR"/>
    <property type="match status" value="1"/>
</dbReference>
<dbReference type="RefSeq" id="WP_345711097.1">
    <property type="nucleotide sequence ID" value="NZ_BAABIL010000102.1"/>
</dbReference>
<evidence type="ECO:0000256" key="2">
    <source>
        <dbReference type="PROSITE-ProRule" id="PRU00335"/>
    </source>
</evidence>
<feature type="DNA-binding region" description="H-T-H motif" evidence="2">
    <location>
        <begin position="43"/>
        <end position="62"/>
    </location>
</feature>
<dbReference type="InterPro" id="IPR050109">
    <property type="entry name" value="HTH-type_TetR-like_transc_reg"/>
</dbReference>
<dbReference type="Proteomes" id="UP001501195">
    <property type="component" value="Unassembled WGS sequence"/>
</dbReference>
<keyword evidence="5" id="KW-1185">Reference proteome</keyword>
<evidence type="ECO:0000256" key="1">
    <source>
        <dbReference type="ARBA" id="ARBA00023125"/>
    </source>
</evidence>
<name>A0ABP9HDF6_9ACTN</name>
<dbReference type="Gene3D" id="1.10.357.10">
    <property type="entry name" value="Tetracycline Repressor, domain 2"/>
    <property type="match status" value="1"/>
</dbReference>
<dbReference type="Pfam" id="PF00440">
    <property type="entry name" value="TetR_N"/>
    <property type="match status" value="1"/>
</dbReference>
<feature type="domain" description="HTH tetR-type" evidence="3">
    <location>
        <begin position="20"/>
        <end position="80"/>
    </location>
</feature>
<gene>
    <name evidence="4" type="ORF">GCM10023225_08270</name>
</gene>
<dbReference type="InterPro" id="IPR036271">
    <property type="entry name" value="Tet_transcr_reg_TetR-rel_C_sf"/>
</dbReference>
<evidence type="ECO:0000313" key="5">
    <source>
        <dbReference type="Proteomes" id="UP001501195"/>
    </source>
</evidence>
<proteinExistence type="predicted"/>
<accession>A0ABP9HDF6</accession>
<reference evidence="5" key="1">
    <citation type="journal article" date="2019" name="Int. J. Syst. Evol. Microbiol.">
        <title>The Global Catalogue of Microorganisms (GCM) 10K type strain sequencing project: providing services to taxonomists for standard genome sequencing and annotation.</title>
        <authorList>
            <consortium name="The Broad Institute Genomics Platform"/>
            <consortium name="The Broad Institute Genome Sequencing Center for Infectious Disease"/>
            <person name="Wu L."/>
            <person name="Ma J."/>
        </authorList>
    </citation>
    <scope>NUCLEOTIDE SEQUENCE [LARGE SCALE GENOMIC DNA]</scope>
    <source>
        <strain evidence="5">JCM 18126</strain>
    </source>
</reference>
<dbReference type="InterPro" id="IPR009057">
    <property type="entry name" value="Homeodomain-like_sf"/>
</dbReference>
<keyword evidence="1 2" id="KW-0238">DNA-binding</keyword>
<dbReference type="SUPFAM" id="SSF48498">
    <property type="entry name" value="Tetracyclin repressor-like, C-terminal domain"/>
    <property type="match status" value="1"/>
</dbReference>
<sequence>MNPEPTSRPYRSTLRQEQARRTRAAVLDAARRLFCTDGYAATTMRAIAAEAGVSVETVHAQGGKAALLLAVVDRAIAGDDEPVPLLERPPLARVLQADDPRQKLALLREAVVEGLEPVVPVFRAFQQAAAADPAVAPAWREYEQRRHEDFARIAATFAAALRPGLDAAGAADVLWTVLSPQVIDMLVGQRGWTVPAYADWVADTLERLLLG</sequence>
<dbReference type="SUPFAM" id="SSF46689">
    <property type="entry name" value="Homeodomain-like"/>
    <property type="match status" value="1"/>
</dbReference>
<evidence type="ECO:0000313" key="4">
    <source>
        <dbReference type="EMBL" id="GAA4968174.1"/>
    </source>
</evidence>
<dbReference type="PANTHER" id="PTHR30055:SF223">
    <property type="entry name" value="HTH-TYPE TRANSCRIPTIONAL REGULATOR UIDR"/>
    <property type="match status" value="1"/>
</dbReference>
<protein>
    <submittedName>
        <fullName evidence="4">TetR/AcrR family transcriptional regulator</fullName>
    </submittedName>
</protein>